<dbReference type="AlphaFoldDB" id="A0A2U3AQI6"/>
<dbReference type="OrthoDB" id="2431422at2"/>
<evidence type="ECO:0008006" key="3">
    <source>
        <dbReference type="Google" id="ProtNLM"/>
    </source>
</evidence>
<dbReference type="EMBL" id="QFVR01000001">
    <property type="protein sequence ID" value="PWI26803.1"/>
    <property type="molecule type" value="Genomic_DNA"/>
</dbReference>
<protein>
    <recommendedName>
        <fullName evidence="3">RNA polymerase II</fullName>
    </recommendedName>
</protein>
<gene>
    <name evidence="1" type="ORF">DEX24_00455</name>
</gene>
<comment type="caution">
    <text evidence="1">The sequence shown here is derived from an EMBL/GenBank/DDBJ whole genome shotgun (WGS) entry which is preliminary data.</text>
</comment>
<dbReference type="Proteomes" id="UP000245938">
    <property type="component" value="Unassembled WGS sequence"/>
</dbReference>
<dbReference type="RefSeq" id="WP_109304426.1">
    <property type="nucleotide sequence ID" value="NZ_BJUF01000001.1"/>
</dbReference>
<name>A0A2U3AQI6_9BACL</name>
<accession>A0A2U3AQI6</accession>
<evidence type="ECO:0000313" key="2">
    <source>
        <dbReference type="Proteomes" id="UP000245938"/>
    </source>
</evidence>
<evidence type="ECO:0000313" key="1">
    <source>
        <dbReference type="EMBL" id="PWI26803.1"/>
    </source>
</evidence>
<proteinExistence type="predicted"/>
<keyword evidence="2" id="KW-1185">Reference proteome</keyword>
<reference evidence="1 2" key="1">
    <citation type="submission" date="2018-05" db="EMBL/GenBank/DDBJ databases">
        <title>Kurthia sibirica genome sequence.</title>
        <authorList>
            <person name="Maclea K.S."/>
            <person name="Goen A.E."/>
        </authorList>
    </citation>
    <scope>NUCLEOTIDE SEQUENCE [LARGE SCALE GENOMIC DNA]</scope>
    <source>
        <strain evidence="1 2">ATCC 49154</strain>
    </source>
</reference>
<organism evidence="1 2">
    <name type="scientific">Kurthia sibirica</name>
    <dbReference type="NCBI Taxonomy" id="202750"/>
    <lineage>
        <taxon>Bacteria</taxon>
        <taxon>Bacillati</taxon>
        <taxon>Bacillota</taxon>
        <taxon>Bacilli</taxon>
        <taxon>Bacillales</taxon>
        <taxon>Caryophanaceae</taxon>
        <taxon>Kurthia</taxon>
    </lineage>
</organism>
<sequence length="480" mass="54883">MKFATILFSILLFINGLLLTFQYHVFSTNSSEEEKAFHYTQDIELVYRGNSLVVNQVFTGLPKQALKIDWPKESKKKACGKNSQGEEDKENCSRLNKSLSTIDEGEHSKLAISYRIPVSKKGIKDGQLLTDLYASLKKGIVDDTAIQIVDEKRIGGQWYTGLPKIGEQSLTLVDYAYFKGNGAAYELYWQKKKQTKAFDSKELTIYSNKLKNTDLKKSLTSLQVLNNGHMDVIEAKKNKNANRIIFMKTLSKKQLQQRVVTSQIIDKYNLQRNAGELPNILASFATNSLIGSEKSKQMVESLNGYFSSEQKTSWREGLENLEGKRVNSQVLDELLSDTIAAKTSYFQWNETSGKTIVPLLFEETRAIYVNGLHMKDLKVILKDGNILYAANPILKELGYTTRVGEHGYYVEGKKRSYRFPGGNHEFYVYNNNRYDTPYSHPLEKVGGTYYVEESWLIRLFRLNYDSSDVRIDIQDPLQKK</sequence>